<feature type="domain" description="FHA" evidence="9">
    <location>
        <begin position="61"/>
        <end position="114"/>
    </location>
</feature>
<keyword evidence="1" id="KW-0121">Carboxypeptidase</keyword>
<comment type="caution">
    <text evidence="10">The sequence shown here is derived from an EMBL/GenBank/DDBJ whole genome shotgun (WGS) entry which is preliminary data.</text>
</comment>
<dbReference type="CDD" id="cd00060">
    <property type="entry name" value="FHA"/>
    <property type="match status" value="1"/>
</dbReference>
<dbReference type="InterPro" id="IPR050396">
    <property type="entry name" value="Glycosyltr_51/Transpeptidase"/>
</dbReference>
<dbReference type="SMART" id="SM00240">
    <property type="entry name" value="FHA"/>
    <property type="match status" value="1"/>
</dbReference>
<sequence length="744" mass="81498">MTPDPPPSRTILGNVTQVVKTIFAPANVTKLVLKSNARVPKLLIRVGEDQPKEHKLIGDRYVIGRSSQGCDIVIRNPIVSQVHASLQRDQKRSNRFVFLDESSTNGTFHRKQRVKQYWLHHKDQLTLGPPALAEAVQITFIDPPPWYIRGLRYALYGVTGMIALVTAVVAFEWQKFEVTPLPVVNQGPIVVLARDQTPLTPQRTSAHGELKSLSEFSPYVVDALLASEDSRYYWHLGVDPIGTLRAFLTNVSGGSQQGGSGITQQVARSLFRGYVGAENSIARKYREAMVALKLETFYSKDLVLLTYLNKVYLGVNANGFEDAARFYFDKSAGDVSISEAATLVGILPAPNAFNPVQDYDAALFYRNRVITRMAAQGRITQEEGNRARRSRIEISPKAKKALQSNRAPYYYSYVFDELKTLLGPDLAQEGNFIVETGLDPKIQEEAMLSLQQAVSTAGSQFRFSQGAIVTLDYRTGEILALVGGVDYAKSQFNRATQAKRQPGSTFKLFGYAAALDRGISPSKAYACSPLTYQGFTYKGCRSGGASVNMYTGMALSENVVALRVAQDAGLNRVIQTARDLGVESKLDPVPAVVLGQNESTVLEMSRAYAVVANGGLKATPLAIRKVLDAGDCEDAQDIQTCRVIFNRGQESAEQVLEPRIARTMTRMMQGVISSGTGRSASLGLGEAGKTGTTDKGRDLWFIGYVPRRSLLTGIWLGNDDNQPTSGSSGQAATLWGQYMRKIVN</sequence>
<dbReference type="SUPFAM" id="SSF49879">
    <property type="entry name" value="SMAD/FHA domain"/>
    <property type="match status" value="1"/>
</dbReference>
<keyword evidence="2" id="KW-0645">Protease</keyword>
<dbReference type="InterPro" id="IPR001460">
    <property type="entry name" value="PCN-bd_Tpept"/>
</dbReference>
<dbReference type="InterPro" id="IPR023346">
    <property type="entry name" value="Lysozyme-like_dom_sf"/>
</dbReference>
<dbReference type="Pfam" id="PF00498">
    <property type="entry name" value="FHA"/>
    <property type="match status" value="1"/>
</dbReference>
<evidence type="ECO:0000259" key="9">
    <source>
        <dbReference type="PROSITE" id="PS50006"/>
    </source>
</evidence>
<dbReference type="Gene3D" id="1.10.3810.10">
    <property type="entry name" value="Biosynthetic peptidoglycan transglycosylase-like"/>
    <property type="match status" value="1"/>
</dbReference>
<gene>
    <name evidence="10" type="primary">pbpG_1</name>
    <name evidence="10" type="ORF">C1752_01175</name>
</gene>
<comment type="catalytic activity">
    <reaction evidence="8">
        <text>[GlcNAc-(1-&gt;4)-Mur2Ac(oyl-L-Ala-gamma-D-Glu-L-Lys-D-Ala-D-Ala)](n)-di-trans,octa-cis-undecaprenyl diphosphate + beta-D-GlcNAc-(1-&gt;4)-Mur2Ac(oyl-L-Ala-gamma-D-Glu-L-Lys-D-Ala-D-Ala)-di-trans,octa-cis-undecaprenyl diphosphate = [GlcNAc-(1-&gt;4)-Mur2Ac(oyl-L-Ala-gamma-D-Glu-L-Lys-D-Ala-D-Ala)](n+1)-di-trans,octa-cis-undecaprenyl diphosphate + di-trans,octa-cis-undecaprenyl diphosphate + H(+)</text>
        <dbReference type="Rhea" id="RHEA:23708"/>
        <dbReference type="Rhea" id="RHEA-COMP:9602"/>
        <dbReference type="Rhea" id="RHEA-COMP:9603"/>
        <dbReference type="ChEBI" id="CHEBI:15378"/>
        <dbReference type="ChEBI" id="CHEBI:58405"/>
        <dbReference type="ChEBI" id="CHEBI:60033"/>
        <dbReference type="ChEBI" id="CHEBI:78435"/>
        <dbReference type="EC" id="2.4.99.28"/>
    </reaction>
</comment>
<evidence type="ECO:0000256" key="6">
    <source>
        <dbReference type="ARBA" id="ARBA00023268"/>
    </source>
</evidence>
<name>A0A2W1JL45_9CYAN</name>
<dbReference type="EMBL" id="PQWO01000003">
    <property type="protein sequence ID" value="PZD74088.1"/>
    <property type="molecule type" value="Genomic_DNA"/>
</dbReference>
<dbReference type="InterPro" id="IPR012338">
    <property type="entry name" value="Beta-lactam/transpept-like"/>
</dbReference>
<dbReference type="GO" id="GO:0008955">
    <property type="term" value="F:peptidoglycan glycosyltransferase activity"/>
    <property type="evidence" value="ECO:0007669"/>
    <property type="project" value="UniProtKB-EC"/>
</dbReference>
<evidence type="ECO:0000313" key="10">
    <source>
        <dbReference type="EMBL" id="PZD74088.1"/>
    </source>
</evidence>
<dbReference type="PANTHER" id="PTHR32282">
    <property type="entry name" value="BINDING PROTEIN TRANSPEPTIDASE, PUTATIVE-RELATED"/>
    <property type="match status" value="1"/>
</dbReference>
<dbReference type="AlphaFoldDB" id="A0A2W1JL45"/>
<dbReference type="Pfam" id="PF00905">
    <property type="entry name" value="Transpeptidase"/>
    <property type="match status" value="1"/>
</dbReference>
<dbReference type="InterPro" id="IPR001264">
    <property type="entry name" value="Glyco_trans_51"/>
</dbReference>
<dbReference type="SUPFAM" id="SSF56601">
    <property type="entry name" value="beta-lactamase/transpeptidase-like"/>
    <property type="match status" value="1"/>
</dbReference>
<evidence type="ECO:0000256" key="1">
    <source>
        <dbReference type="ARBA" id="ARBA00022645"/>
    </source>
</evidence>
<dbReference type="GO" id="GO:0008658">
    <property type="term" value="F:penicillin binding"/>
    <property type="evidence" value="ECO:0007669"/>
    <property type="project" value="InterPro"/>
</dbReference>
<evidence type="ECO:0000256" key="2">
    <source>
        <dbReference type="ARBA" id="ARBA00022670"/>
    </source>
</evidence>
<dbReference type="GO" id="GO:0009002">
    <property type="term" value="F:serine-type D-Ala-D-Ala carboxypeptidase activity"/>
    <property type="evidence" value="ECO:0007669"/>
    <property type="project" value="UniProtKB-EC"/>
</dbReference>
<dbReference type="Gene3D" id="3.40.710.10">
    <property type="entry name" value="DD-peptidase/beta-lactamase superfamily"/>
    <property type="match status" value="1"/>
</dbReference>
<dbReference type="OrthoDB" id="9766909at2"/>
<dbReference type="PROSITE" id="PS50006">
    <property type="entry name" value="FHA_DOMAIN"/>
    <property type="match status" value="1"/>
</dbReference>
<organism evidence="10 11">
    <name type="scientific">Acaryochloris thomasi RCC1774</name>
    <dbReference type="NCBI Taxonomy" id="1764569"/>
    <lineage>
        <taxon>Bacteria</taxon>
        <taxon>Bacillati</taxon>
        <taxon>Cyanobacteriota</taxon>
        <taxon>Cyanophyceae</taxon>
        <taxon>Acaryochloridales</taxon>
        <taxon>Acaryochloridaceae</taxon>
        <taxon>Acaryochloris</taxon>
        <taxon>Acaryochloris thomasi</taxon>
    </lineage>
</organism>
<evidence type="ECO:0000256" key="3">
    <source>
        <dbReference type="ARBA" id="ARBA00022676"/>
    </source>
</evidence>
<dbReference type="Proteomes" id="UP000248857">
    <property type="component" value="Unassembled WGS sequence"/>
</dbReference>
<evidence type="ECO:0000256" key="7">
    <source>
        <dbReference type="ARBA" id="ARBA00034000"/>
    </source>
</evidence>
<evidence type="ECO:0000313" key="11">
    <source>
        <dbReference type="Proteomes" id="UP000248857"/>
    </source>
</evidence>
<keyword evidence="4" id="KW-0808">Transferase</keyword>
<keyword evidence="5" id="KW-0378">Hydrolase</keyword>
<evidence type="ECO:0000256" key="4">
    <source>
        <dbReference type="ARBA" id="ARBA00022679"/>
    </source>
</evidence>
<dbReference type="SUPFAM" id="SSF53955">
    <property type="entry name" value="Lysozyme-like"/>
    <property type="match status" value="1"/>
</dbReference>
<keyword evidence="6" id="KW-0511">Multifunctional enzyme</keyword>
<evidence type="ECO:0000256" key="5">
    <source>
        <dbReference type="ARBA" id="ARBA00022801"/>
    </source>
</evidence>
<comment type="catalytic activity">
    <reaction evidence="7">
        <text>Preferential cleavage: (Ac)2-L-Lys-D-Ala-|-D-Ala. Also transpeptidation of peptidyl-alanyl moieties that are N-acyl substituents of D-alanine.</text>
        <dbReference type="EC" id="3.4.16.4"/>
    </reaction>
</comment>
<evidence type="ECO:0000256" key="8">
    <source>
        <dbReference type="ARBA" id="ARBA00049902"/>
    </source>
</evidence>
<dbReference type="GO" id="GO:0006508">
    <property type="term" value="P:proteolysis"/>
    <property type="evidence" value="ECO:0007669"/>
    <property type="project" value="UniProtKB-KW"/>
</dbReference>
<keyword evidence="3" id="KW-0328">Glycosyltransferase</keyword>
<dbReference type="RefSeq" id="WP_110985160.1">
    <property type="nucleotide sequence ID" value="NZ_CAWNWM010000003.1"/>
</dbReference>
<accession>A0A2W1JL45</accession>
<dbReference type="Pfam" id="PF00912">
    <property type="entry name" value="Transgly"/>
    <property type="match status" value="1"/>
</dbReference>
<dbReference type="GO" id="GO:0030288">
    <property type="term" value="C:outer membrane-bounded periplasmic space"/>
    <property type="evidence" value="ECO:0007669"/>
    <property type="project" value="TreeGrafter"/>
</dbReference>
<dbReference type="InterPro" id="IPR036950">
    <property type="entry name" value="PBP_transglycosylase"/>
</dbReference>
<dbReference type="GO" id="GO:0009252">
    <property type="term" value="P:peptidoglycan biosynthetic process"/>
    <property type="evidence" value="ECO:0007669"/>
    <property type="project" value="TreeGrafter"/>
</dbReference>
<dbReference type="PANTHER" id="PTHR32282:SF31">
    <property type="entry name" value="PEPTIDOGLYCAN GLYCOSYLTRANSFERASE"/>
    <property type="match status" value="1"/>
</dbReference>
<protein>
    <submittedName>
        <fullName evidence="10">Penicillin-binding protein 2D</fullName>
    </submittedName>
</protein>
<reference evidence="10 11" key="1">
    <citation type="journal article" date="2018" name="Sci. Rep.">
        <title>A novel species of the marine cyanobacterium Acaryochloris with a unique pigment content and lifestyle.</title>
        <authorList>
            <person name="Partensky F."/>
            <person name="Six C."/>
            <person name="Ratin M."/>
            <person name="Garczarek L."/>
            <person name="Vaulot D."/>
            <person name="Probert I."/>
            <person name="Calteau A."/>
            <person name="Gourvil P."/>
            <person name="Marie D."/>
            <person name="Grebert T."/>
            <person name="Bouchier C."/>
            <person name="Le Panse S."/>
            <person name="Gachenot M."/>
            <person name="Rodriguez F."/>
            <person name="Garrido J.L."/>
        </authorList>
    </citation>
    <scope>NUCLEOTIDE SEQUENCE [LARGE SCALE GENOMIC DNA]</scope>
    <source>
        <strain evidence="10 11">RCC1774</strain>
    </source>
</reference>
<dbReference type="InterPro" id="IPR000253">
    <property type="entry name" value="FHA_dom"/>
</dbReference>
<dbReference type="InterPro" id="IPR008984">
    <property type="entry name" value="SMAD_FHA_dom_sf"/>
</dbReference>
<keyword evidence="11" id="KW-1185">Reference proteome</keyword>
<dbReference type="Gene3D" id="2.60.200.20">
    <property type="match status" value="1"/>
</dbReference>
<proteinExistence type="predicted"/>